<protein>
    <submittedName>
        <fullName evidence="2">Transposase</fullName>
    </submittedName>
</protein>
<organism evidence="2 3">
    <name type="scientific">Streptomyces griseus subsp. griseus (strain JCM 4626 / CBS 651.72 / NBRC 13350 / KCC S-0626 / ISP 5235)</name>
    <dbReference type="NCBI Taxonomy" id="455632"/>
    <lineage>
        <taxon>Bacteria</taxon>
        <taxon>Bacillati</taxon>
        <taxon>Actinomycetota</taxon>
        <taxon>Actinomycetes</taxon>
        <taxon>Kitasatosporales</taxon>
        <taxon>Streptomycetaceae</taxon>
        <taxon>Streptomyces</taxon>
    </lineage>
</organism>
<evidence type="ECO:0000313" key="2">
    <source>
        <dbReference type="EMBL" id="BAG23168.1"/>
    </source>
</evidence>
<evidence type="ECO:0000313" key="3">
    <source>
        <dbReference type="Proteomes" id="UP000001685"/>
    </source>
</evidence>
<dbReference type="eggNOG" id="COG2801">
    <property type="taxonomic scope" value="Bacteria"/>
</dbReference>
<dbReference type="EMBL" id="AP009493">
    <property type="protein sequence ID" value="BAG23168.1"/>
    <property type="molecule type" value="Genomic_DNA"/>
</dbReference>
<reference evidence="3" key="1">
    <citation type="journal article" date="2008" name="J. Bacteriol.">
        <title>Genome sequence of the streptomycin-producing microorganism Streptomyces griseus IFO 13350.</title>
        <authorList>
            <person name="Ohnishi Y."/>
            <person name="Ishikawa J."/>
            <person name="Hara H."/>
            <person name="Suzuki H."/>
            <person name="Ikenoya M."/>
            <person name="Ikeda H."/>
            <person name="Yamashita A."/>
            <person name="Hattori M."/>
            <person name="Horinouchi S."/>
        </authorList>
    </citation>
    <scope>NUCLEOTIDE SEQUENCE [LARGE SCALE GENOMIC DNA]</scope>
    <source>
        <strain evidence="3">JCM 4626 / NBRC 13350</strain>
    </source>
</reference>
<evidence type="ECO:0000256" key="1">
    <source>
        <dbReference type="SAM" id="MobiDB-lite"/>
    </source>
</evidence>
<proteinExistence type="predicted"/>
<dbReference type="KEGG" id="sgr:SGR_6339"/>
<sequence length="121" mass="13817">MARGSGDERGPYDGLVAAAVDRLGRNVVDGLNTGYKMRDENEDARHVRARRCLEPRRPRRREPFHRTLPDEWACAKPYHSEAEHREAFPRWLHTCNHHRGHTAPAGKPPASRVPDLTGQHT</sequence>
<dbReference type="AlphaFoldDB" id="B1W5L1"/>
<name>B1W5L1_STRGG</name>
<accession>B1W5L1</accession>
<feature type="region of interest" description="Disordered" evidence="1">
    <location>
        <begin position="96"/>
        <end position="121"/>
    </location>
</feature>
<dbReference type="HOGENOM" id="CLU_2036718_0_0_11"/>
<gene>
    <name evidence="2" type="ordered locus">SGR_6339</name>
</gene>
<dbReference type="Proteomes" id="UP000001685">
    <property type="component" value="Chromosome"/>
</dbReference>